<feature type="transmembrane region" description="Helical" evidence="1">
    <location>
        <begin position="136"/>
        <end position="156"/>
    </location>
</feature>
<dbReference type="GeneID" id="89977302"/>
<evidence type="ECO:0000313" key="2">
    <source>
        <dbReference type="EMBL" id="KAK5045523.1"/>
    </source>
</evidence>
<evidence type="ECO:0000256" key="1">
    <source>
        <dbReference type="SAM" id="Phobius"/>
    </source>
</evidence>
<dbReference type="EMBL" id="JAVRRD010000036">
    <property type="protein sequence ID" value="KAK5045523.1"/>
    <property type="molecule type" value="Genomic_DNA"/>
</dbReference>
<dbReference type="PANTHER" id="PTHR42069:SF1">
    <property type="entry name" value="MARVEL DOMAIN-CONTAINING PROTEIN"/>
    <property type="match status" value="1"/>
</dbReference>
<keyword evidence="1" id="KW-0812">Transmembrane</keyword>
<reference evidence="2 3" key="1">
    <citation type="submission" date="2023-08" db="EMBL/GenBank/DDBJ databases">
        <title>Black Yeasts Isolated from many extreme environments.</title>
        <authorList>
            <person name="Coleine C."/>
            <person name="Stajich J.E."/>
            <person name="Selbmann L."/>
        </authorList>
    </citation>
    <scope>NUCLEOTIDE SEQUENCE [LARGE SCALE GENOMIC DNA]</scope>
    <source>
        <strain evidence="2 3">CCFEE 5792</strain>
    </source>
</reference>
<name>A0AAV9MY31_9EURO</name>
<dbReference type="AlphaFoldDB" id="A0AAV9MY31"/>
<dbReference type="PANTHER" id="PTHR42069">
    <property type="entry name" value="HYPHAL ANASTAMOSIS-8 PROTEIN"/>
    <property type="match status" value="1"/>
</dbReference>
<feature type="transmembrane region" description="Helical" evidence="1">
    <location>
        <begin position="48"/>
        <end position="72"/>
    </location>
</feature>
<protein>
    <submittedName>
        <fullName evidence="2">Uncharacterized protein</fullName>
    </submittedName>
</protein>
<accession>A0AAV9MY31</accession>
<feature type="transmembrane region" description="Helical" evidence="1">
    <location>
        <begin position="101"/>
        <end position="124"/>
    </location>
</feature>
<organism evidence="2 3">
    <name type="scientific">Exophiala bonariae</name>
    <dbReference type="NCBI Taxonomy" id="1690606"/>
    <lineage>
        <taxon>Eukaryota</taxon>
        <taxon>Fungi</taxon>
        <taxon>Dikarya</taxon>
        <taxon>Ascomycota</taxon>
        <taxon>Pezizomycotina</taxon>
        <taxon>Eurotiomycetes</taxon>
        <taxon>Chaetothyriomycetidae</taxon>
        <taxon>Chaetothyriales</taxon>
        <taxon>Herpotrichiellaceae</taxon>
        <taxon>Exophiala</taxon>
    </lineage>
</organism>
<dbReference type="RefSeq" id="XP_064701147.1">
    <property type="nucleotide sequence ID" value="XM_064852683.1"/>
</dbReference>
<feature type="transmembrane region" description="Helical" evidence="1">
    <location>
        <begin position="215"/>
        <end position="236"/>
    </location>
</feature>
<keyword evidence="1" id="KW-0472">Membrane</keyword>
<dbReference type="Proteomes" id="UP001358417">
    <property type="component" value="Unassembled WGS sequence"/>
</dbReference>
<evidence type="ECO:0000313" key="3">
    <source>
        <dbReference type="Proteomes" id="UP001358417"/>
    </source>
</evidence>
<gene>
    <name evidence="2" type="ORF">LTR84_009141</name>
</gene>
<comment type="caution">
    <text evidence="2">The sequence shown here is derived from an EMBL/GenBank/DDBJ whole genome shotgun (WGS) entry which is preliminary data.</text>
</comment>
<proteinExistence type="predicted"/>
<keyword evidence="1" id="KW-1133">Transmembrane helix</keyword>
<sequence length="268" mass="30347">MEPYRPYSTTDYSGVNAKHEDQVQLVPKREKRPKTLAVQATTPHRIRVAFRVIALAFSFALVVIMVKALIVYERTKSETFTYPRGTTLSAWPQSLQTGPTALMLVAAVVSVKLNILSLLTLCACFRKLRAKRIGPIMAMVSSFLAFIVSTAAVVYYKSWDTGKKSQSDIWNWTCTHKDIEVRVENKDLGFSTVCQEMVSNSLAINYLQLTILKHFGFWAGVIVAVVEFLNFILSCYSSVHFKLVRSDEPDFHLQTHTYAKLPEERQAN</sequence>
<keyword evidence="3" id="KW-1185">Reference proteome</keyword>